<organism evidence="1 2">
    <name type="scientific">Clostridium aciditolerans</name>
    <dbReference type="NCBI Taxonomy" id="339861"/>
    <lineage>
        <taxon>Bacteria</taxon>
        <taxon>Bacillati</taxon>
        <taxon>Bacillota</taxon>
        <taxon>Clostridia</taxon>
        <taxon>Eubacteriales</taxon>
        <taxon>Clostridiaceae</taxon>
        <taxon>Clostridium</taxon>
    </lineage>
</organism>
<evidence type="ECO:0000313" key="2">
    <source>
        <dbReference type="Proteomes" id="UP000622687"/>
    </source>
</evidence>
<gene>
    <name evidence="1" type="ORF">I6U51_21200</name>
</gene>
<reference evidence="1" key="1">
    <citation type="submission" date="2020-12" db="EMBL/GenBank/DDBJ databases">
        <title>Clostridium thailandense sp. nov., a novel acetogenic bacterium isolated from peat land soil in Thailand.</title>
        <authorList>
            <person name="Chaikitkaew S."/>
            <person name="Birkeland N.K."/>
        </authorList>
    </citation>
    <scope>NUCLEOTIDE SEQUENCE</scope>
    <source>
        <strain evidence="1">DSM 17425</strain>
    </source>
</reference>
<dbReference type="EMBL" id="JAEEGB010000039">
    <property type="protein sequence ID" value="MBI6875195.1"/>
    <property type="molecule type" value="Genomic_DNA"/>
</dbReference>
<accession>A0A934HVS0</accession>
<dbReference type="Proteomes" id="UP000622687">
    <property type="component" value="Unassembled WGS sequence"/>
</dbReference>
<proteinExistence type="predicted"/>
<evidence type="ECO:0000313" key="1">
    <source>
        <dbReference type="EMBL" id="MBI6875195.1"/>
    </source>
</evidence>
<dbReference type="RefSeq" id="WP_211144555.1">
    <property type="nucleotide sequence ID" value="NZ_JAEEGB010000039.1"/>
</dbReference>
<comment type="caution">
    <text evidence="1">The sequence shown here is derived from an EMBL/GenBank/DDBJ whole genome shotgun (WGS) entry which is preliminary data.</text>
</comment>
<protein>
    <submittedName>
        <fullName evidence="1">Uncharacterized protein</fullName>
    </submittedName>
</protein>
<sequence length="67" mass="7966">MGFMNIPTKTLGGKVFWYTLKSKNGWKLQQNKFTFHYRILDPENVRRDWGTDLDDINKAFDLFTGSY</sequence>
<name>A0A934HVS0_9CLOT</name>
<dbReference type="AlphaFoldDB" id="A0A934HVS0"/>
<keyword evidence="2" id="KW-1185">Reference proteome</keyword>